<dbReference type="Pfam" id="PF00903">
    <property type="entry name" value="Glyoxalase"/>
    <property type="match status" value="1"/>
</dbReference>
<accession>A0A1M6UX31</accession>
<organism evidence="2 3">
    <name type="scientific">Reichenbachiella agariperforans</name>
    <dbReference type="NCBI Taxonomy" id="156994"/>
    <lineage>
        <taxon>Bacteria</taxon>
        <taxon>Pseudomonadati</taxon>
        <taxon>Bacteroidota</taxon>
        <taxon>Cytophagia</taxon>
        <taxon>Cytophagales</taxon>
        <taxon>Reichenbachiellaceae</taxon>
        <taxon>Reichenbachiella</taxon>
    </lineage>
</organism>
<reference evidence="3" key="1">
    <citation type="submission" date="2016-11" db="EMBL/GenBank/DDBJ databases">
        <authorList>
            <person name="Varghese N."/>
            <person name="Submissions S."/>
        </authorList>
    </citation>
    <scope>NUCLEOTIDE SEQUENCE [LARGE SCALE GENOMIC DNA]</scope>
    <source>
        <strain evidence="3">DSM 26134</strain>
    </source>
</reference>
<dbReference type="EMBL" id="FRAA01000008">
    <property type="protein sequence ID" value="SHK73675.1"/>
    <property type="molecule type" value="Genomic_DNA"/>
</dbReference>
<evidence type="ECO:0000313" key="2">
    <source>
        <dbReference type="EMBL" id="SHK73675.1"/>
    </source>
</evidence>
<dbReference type="PROSITE" id="PS51819">
    <property type="entry name" value="VOC"/>
    <property type="match status" value="1"/>
</dbReference>
<gene>
    <name evidence="2" type="ORF">SAMN04488028_10827</name>
</gene>
<dbReference type="RefSeq" id="WP_073124553.1">
    <property type="nucleotide sequence ID" value="NZ_FRAA01000008.1"/>
</dbReference>
<evidence type="ECO:0000313" key="3">
    <source>
        <dbReference type="Proteomes" id="UP000184474"/>
    </source>
</evidence>
<dbReference type="InterPro" id="IPR029068">
    <property type="entry name" value="Glyas_Bleomycin-R_OHBP_Dase"/>
</dbReference>
<dbReference type="InterPro" id="IPR037523">
    <property type="entry name" value="VOC_core"/>
</dbReference>
<dbReference type="GO" id="GO:0051213">
    <property type="term" value="F:dioxygenase activity"/>
    <property type="evidence" value="ECO:0007669"/>
    <property type="project" value="UniProtKB-KW"/>
</dbReference>
<keyword evidence="3" id="KW-1185">Reference proteome</keyword>
<sequence length="120" mass="13329">MRKLDFASLQVRDLEVSKAFYTNKLGFELSEMSNQYACVFKFNKGEASFAIRTPIGDIEGKELGVGASLWFAIDGKIEALQSQLTQKGVTLLGEINHTPFGKTIMAKDPDGYIITFLETK</sequence>
<dbReference type="AlphaFoldDB" id="A0A1M6UX31"/>
<dbReference type="Gene3D" id="3.10.180.10">
    <property type="entry name" value="2,3-Dihydroxybiphenyl 1,2-Dioxygenase, domain 1"/>
    <property type="match status" value="1"/>
</dbReference>
<evidence type="ECO:0000259" key="1">
    <source>
        <dbReference type="PROSITE" id="PS51819"/>
    </source>
</evidence>
<protein>
    <submittedName>
        <fullName evidence="2">Catechol 2,3-dioxygenase</fullName>
    </submittedName>
</protein>
<dbReference type="SUPFAM" id="SSF54593">
    <property type="entry name" value="Glyoxalase/Bleomycin resistance protein/Dihydroxybiphenyl dioxygenase"/>
    <property type="match status" value="1"/>
</dbReference>
<dbReference type="InterPro" id="IPR004360">
    <property type="entry name" value="Glyas_Fos-R_dOase_dom"/>
</dbReference>
<keyword evidence="2" id="KW-0223">Dioxygenase</keyword>
<name>A0A1M6UX31_REIAG</name>
<dbReference type="STRING" id="156994.SAMN04488028_10827"/>
<keyword evidence="2" id="KW-0560">Oxidoreductase</keyword>
<dbReference type="Proteomes" id="UP000184474">
    <property type="component" value="Unassembled WGS sequence"/>
</dbReference>
<feature type="domain" description="VOC" evidence="1">
    <location>
        <begin position="3"/>
        <end position="119"/>
    </location>
</feature>
<proteinExistence type="predicted"/>